<evidence type="ECO:0000313" key="12">
    <source>
        <dbReference type="EMBL" id="PEM70592.1"/>
    </source>
</evidence>
<evidence type="ECO:0000259" key="11">
    <source>
        <dbReference type="Pfam" id="PF00266"/>
    </source>
</evidence>
<keyword evidence="8" id="KW-0411">Iron-sulfur</keyword>
<keyword evidence="6" id="KW-0663">Pyridoxal phosphate</keyword>
<evidence type="ECO:0000256" key="9">
    <source>
        <dbReference type="ARBA" id="ARBA00050776"/>
    </source>
</evidence>
<comment type="catalytic activity">
    <reaction evidence="9">
        <text>(sulfur carrier)-H + L-cysteine = (sulfur carrier)-SH + L-alanine</text>
        <dbReference type="Rhea" id="RHEA:43892"/>
        <dbReference type="Rhea" id="RHEA-COMP:14737"/>
        <dbReference type="Rhea" id="RHEA-COMP:14739"/>
        <dbReference type="ChEBI" id="CHEBI:29917"/>
        <dbReference type="ChEBI" id="CHEBI:35235"/>
        <dbReference type="ChEBI" id="CHEBI:57972"/>
        <dbReference type="ChEBI" id="CHEBI:64428"/>
        <dbReference type="EC" id="2.8.1.7"/>
    </reaction>
</comment>
<dbReference type="PROSITE" id="PS00595">
    <property type="entry name" value="AA_TRANSFER_CLASS_5"/>
    <property type="match status" value="1"/>
</dbReference>
<comment type="similarity">
    <text evidence="2">Belongs to the class-V pyridoxal-phosphate-dependent aminotransferase family. NifS/IscS subfamily.</text>
</comment>
<keyword evidence="7" id="KW-0408">Iron</keyword>
<dbReference type="EC" id="2.8.1.7" evidence="3"/>
<dbReference type="InterPro" id="IPR020578">
    <property type="entry name" value="Aminotrans_V_PyrdxlP_BS"/>
</dbReference>
<dbReference type="Gene3D" id="3.40.640.10">
    <property type="entry name" value="Type I PLP-dependent aspartate aminotransferase-like (Major domain)"/>
    <property type="match status" value="1"/>
</dbReference>
<dbReference type="Gene3D" id="3.90.1150.10">
    <property type="entry name" value="Aspartate Aminotransferase, domain 1"/>
    <property type="match status" value="1"/>
</dbReference>
<accession>A0A2B5UDV9</accession>
<evidence type="ECO:0000256" key="3">
    <source>
        <dbReference type="ARBA" id="ARBA00012239"/>
    </source>
</evidence>
<reference evidence="12 13" key="1">
    <citation type="submission" date="2017-09" db="EMBL/GenBank/DDBJ databases">
        <title>Large-scale bioinformatics analysis of Bacillus genomes uncovers conserved roles of natural products in bacterial physiology.</title>
        <authorList>
            <consortium name="Agbiome Team Llc"/>
            <person name="Bleich R.M."/>
            <person name="Grubbs K.J."/>
            <person name="Santa Maria K.C."/>
            <person name="Allen S.E."/>
            <person name="Farag S."/>
            <person name="Shank E.A."/>
            <person name="Bowers A."/>
        </authorList>
    </citation>
    <scope>NUCLEOTIDE SEQUENCE [LARGE SCALE GENOMIC DNA]</scope>
    <source>
        <strain evidence="12 13">AFS009893</strain>
    </source>
</reference>
<dbReference type="InterPro" id="IPR016454">
    <property type="entry name" value="Cysteine_dSase"/>
</dbReference>
<dbReference type="PANTHER" id="PTHR11601">
    <property type="entry name" value="CYSTEINE DESULFURYLASE FAMILY MEMBER"/>
    <property type="match status" value="1"/>
</dbReference>
<evidence type="ECO:0000313" key="13">
    <source>
        <dbReference type="Proteomes" id="UP000219775"/>
    </source>
</evidence>
<keyword evidence="4" id="KW-0808">Transferase</keyword>
<evidence type="ECO:0000256" key="4">
    <source>
        <dbReference type="ARBA" id="ARBA00022679"/>
    </source>
</evidence>
<evidence type="ECO:0000256" key="7">
    <source>
        <dbReference type="ARBA" id="ARBA00023004"/>
    </source>
</evidence>
<organism evidence="12 13">
    <name type="scientific">Bacillus pseudomycoides</name>
    <dbReference type="NCBI Taxonomy" id="64104"/>
    <lineage>
        <taxon>Bacteria</taxon>
        <taxon>Bacillati</taxon>
        <taxon>Bacillota</taxon>
        <taxon>Bacilli</taxon>
        <taxon>Bacillales</taxon>
        <taxon>Bacillaceae</taxon>
        <taxon>Bacillus</taxon>
        <taxon>Bacillus cereus group</taxon>
    </lineage>
</organism>
<dbReference type="GO" id="GO:0016226">
    <property type="term" value="P:iron-sulfur cluster assembly"/>
    <property type="evidence" value="ECO:0007669"/>
    <property type="project" value="TreeGrafter"/>
</dbReference>
<dbReference type="InterPro" id="IPR015424">
    <property type="entry name" value="PyrdxlP-dep_Trfase"/>
</dbReference>
<comment type="caution">
    <text evidence="12">The sequence shown here is derived from an EMBL/GenBank/DDBJ whole genome shotgun (WGS) entry which is preliminary data.</text>
</comment>
<dbReference type="AlphaFoldDB" id="A0A2B5UDV9"/>
<dbReference type="Proteomes" id="UP000219775">
    <property type="component" value="Unassembled WGS sequence"/>
</dbReference>
<dbReference type="InterPro" id="IPR000192">
    <property type="entry name" value="Aminotrans_V_dom"/>
</dbReference>
<dbReference type="InterPro" id="IPR015421">
    <property type="entry name" value="PyrdxlP-dep_Trfase_major"/>
</dbReference>
<comment type="cofactor">
    <cofactor evidence="1 10">
        <name>pyridoxal 5'-phosphate</name>
        <dbReference type="ChEBI" id="CHEBI:597326"/>
    </cofactor>
</comment>
<dbReference type="PIRSF" id="PIRSF005572">
    <property type="entry name" value="NifS"/>
    <property type="match status" value="1"/>
</dbReference>
<dbReference type="EMBL" id="NUDP01000033">
    <property type="protein sequence ID" value="PEM70592.1"/>
    <property type="molecule type" value="Genomic_DNA"/>
</dbReference>
<dbReference type="GO" id="GO:0031071">
    <property type="term" value="F:cysteine desulfurase activity"/>
    <property type="evidence" value="ECO:0007669"/>
    <property type="project" value="UniProtKB-EC"/>
</dbReference>
<evidence type="ECO:0000256" key="10">
    <source>
        <dbReference type="RuleBase" id="RU004504"/>
    </source>
</evidence>
<dbReference type="InterPro" id="IPR015422">
    <property type="entry name" value="PyrdxlP-dep_Trfase_small"/>
</dbReference>
<sequence>MLMRQVYLDYAATTPCHNKVIEVVEKYMKTEFANPSSQHVMGKKAQYAVYQAKSKIAISIGAHKEEIIFTSGATESNNLALLGAIDYHEKEPVNVILSPIDHKSILEVGKELQRRGIIVKYVDIKRDGTICLDSLSRLLDDDTRVVSFAYVNSEVGTIQPINEISALCRKYKTLIHVDAVQAFGKIPIDVKKLDIDALSLSGHKIYGPKGIGILYVNQHKQEYFRPLLFGGEQTYLRSGTLPTSLIAGMGVASDIAILELKKNYEKALKLRTIVINQIQQEIPLSRINVCMENSIPHIINIMIPNISSETLIAGMRTVSISSGSACNSNSLEPSYVLQEIGLSKEEANSSIRISISPYLSEEDILYAVDEIIAKIKDIYCVQQGF</sequence>
<dbReference type="Pfam" id="PF00266">
    <property type="entry name" value="Aminotran_5"/>
    <property type="match status" value="1"/>
</dbReference>
<dbReference type="PANTHER" id="PTHR11601:SF34">
    <property type="entry name" value="CYSTEINE DESULFURASE"/>
    <property type="match status" value="1"/>
</dbReference>
<evidence type="ECO:0000256" key="8">
    <source>
        <dbReference type="ARBA" id="ARBA00023014"/>
    </source>
</evidence>
<dbReference type="GO" id="GO:0046872">
    <property type="term" value="F:metal ion binding"/>
    <property type="evidence" value="ECO:0007669"/>
    <property type="project" value="UniProtKB-KW"/>
</dbReference>
<feature type="domain" description="Aminotransferase class V" evidence="11">
    <location>
        <begin position="6"/>
        <end position="364"/>
    </location>
</feature>
<evidence type="ECO:0000256" key="5">
    <source>
        <dbReference type="ARBA" id="ARBA00022723"/>
    </source>
</evidence>
<proteinExistence type="inferred from homology"/>
<name>A0A2B5UDV9_9BACI</name>
<evidence type="ECO:0000256" key="6">
    <source>
        <dbReference type="ARBA" id="ARBA00022898"/>
    </source>
</evidence>
<dbReference type="GO" id="GO:0005829">
    <property type="term" value="C:cytosol"/>
    <property type="evidence" value="ECO:0007669"/>
    <property type="project" value="TreeGrafter"/>
</dbReference>
<dbReference type="SUPFAM" id="SSF53383">
    <property type="entry name" value="PLP-dependent transferases"/>
    <property type="match status" value="1"/>
</dbReference>
<dbReference type="GO" id="GO:0051536">
    <property type="term" value="F:iron-sulfur cluster binding"/>
    <property type="evidence" value="ECO:0007669"/>
    <property type="project" value="UniProtKB-KW"/>
</dbReference>
<evidence type="ECO:0000256" key="2">
    <source>
        <dbReference type="ARBA" id="ARBA00006490"/>
    </source>
</evidence>
<protein>
    <recommendedName>
        <fullName evidence="3">cysteine desulfurase</fullName>
        <ecNumber evidence="3">2.8.1.7</ecNumber>
    </recommendedName>
</protein>
<keyword evidence="5" id="KW-0479">Metal-binding</keyword>
<gene>
    <name evidence="12" type="ORF">CN613_07815</name>
</gene>
<evidence type="ECO:0000256" key="1">
    <source>
        <dbReference type="ARBA" id="ARBA00001933"/>
    </source>
</evidence>